<protein>
    <submittedName>
        <fullName evidence="1">Uncharacterized protein</fullName>
    </submittedName>
</protein>
<dbReference type="Proteomes" id="UP000828941">
    <property type="component" value="Chromosome 13"/>
</dbReference>
<evidence type="ECO:0000313" key="2">
    <source>
        <dbReference type="Proteomes" id="UP000828941"/>
    </source>
</evidence>
<evidence type="ECO:0000313" key="1">
    <source>
        <dbReference type="EMBL" id="KAI4300970.1"/>
    </source>
</evidence>
<gene>
    <name evidence="1" type="ORF">L6164_034294</name>
</gene>
<reference evidence="1 2" key="1">
    <citation type="journal article" date="2022" name="DNA Res.">
        <title>Chromosomal-level genome assembly of the orchid tree Bauhinia variegata (Leguminosae; Cercidoideae) supports the allotetraploid origin hypothesis of Bauhinia.</title>
        <authorList>
            <person name="Zhong Y."/>
            <person name="Chen Y."/>
            <person name="Zheng D."/>
            <person name="Pang J."/>
            <person name="Liu Y."/>
            <person name="Luo S."/>
            <person name="Meng S."/>
            <person name="Qian L."/>
            <person name="Wei D."/>
            <person name="Dai S."/>
            <person name="Zhou R."/>
        </authorList>
    </citation>
    <scope>NUCLEOTIDE SEQUENCE [LARGE SCALE GENOMIC DNA]</scope>
    <source>
        <strain evidence="1">BV-YZ2020</strain>
    </source>
</reference>
<proteinExistence type="predicted"/>
<sequence>MVLLLALKMLVPGKPSADRLTKSAHSRPRKKIGFLDKHKDYVVLAKSYRKKEEILQKLREKAAIRNPDEFYFKIIRTKTVDGVHRPESEANKYNQEELMLMKTQDIGYVLQKAQSERKKTEKLTATLHSVDNQPSNPHVYFAEDRQVAKEIELHYPRSEFSPASNDIPADIKSLLDCK</sequence>
<accession>A0ACB9KU94</accession>
<name>A0ACB9KU94_BAUVA</name>
<keyword evidence="2" id="KW-1185">Reference proteome</keyword>
<dbReference type="EMBL" id="CM039438">
    <property type="protein sequence ID" value="KAI4300970.1"/>
    <property type="molecule type" value="Genomic_DNA"/>
</dbReference>
<organism evidence="1 2">
    <name type="scientific">Bauhinia variegata</name>
    <name type="common">Purple orchid tree</name>
    <name type="synonym">Phanera variegata</name>
    <dbReference type="NCBI Taxonomy" id="167791"/>
    <lineage>
        <taxon>Eukaryota</taxon>
        <taxon>Viridiplantae</taxon>
        <taxon>Streptophyta</taxon>
        <taxon>Embryophyta</taxon>
        <taxon>Tracheophyta</taxon>
        <taxon>Spermatophyta</taxon>
        <taxon>Magnoliopsida</taxon>
        <taxon>eudicotyledons</taxon>
        <taxon>Gunneridae</taxon>
        <taxon>Pentapetalae</taxon>
        <taxon>rosids</taxon>
        <taxon>fabids</taxon>
        <taxon>Fabales</taxon>
        <taxon>Fabaceae</taxon>
        <taxon>Cercidoideae</taxon>
        <taxon>Cercideae</taxon>
        <taxon>Bauhiniinae</taxon>
        <taxon>Bauhinia</taxon>
    </lineage>
</organism>
<comment type="caution">
    <text evidence="1">The sequence shown here is derived from an EMBL/GenBank/DDBJ whole genome shotgun (WGS) entry which is preliminary data.</text>
</comment>